<feature type="domain" description="Glycosyltransferase 2-like" evidence="2">
    <location>
        <begin position="284"/>
        <end position="438"/>
    </location>
</feature>
<feature type="domain" description="Glycosyltransferase 2-like" evidence="2">
    <location>
        <begin position="540"/>
        <end position="663"/>
    </location>
</feature>
<name>G6XJB1_9PROT</name>
<feature type="region of interest" description="Disordered" evidence="1">
    <location>
        <begin position="821"/>
        <end position="870"/>
    </location>
</feature>
<evidence type="ECO:0000259" key="2">
    <source>
        <dbReference type="Pfam" id="PF00535"/>
    </source>
</evidence>
<dbReference type="CDD" id="cd04184">
    <property type="entry name" value="GT2_RfbC_Mx_like"/>
    <property type="match status" value="1"/>
</dbReference>
<dbReference type="PATRIC" id="fig|1088869.3.peg.1573"/>
<organism evidence="3 4">
    <name type="scientific">Gluconobacter morbifer G707</name>
    <dbReference type="NCBI Taxonomy" id="1088869"/>
    <lineage>
        <taxon>Bacteria</taxon>
        <taxon>Pseudomonadati</taxon>
        <taxon>Pseudomonadota</taxon>
        <taxon>Alphaproteobacteria</taxon>
        <taxon>Acetobacterales</taxon>
        <taxon>Acetobacteraceae</taxon>
        <taxon>Gluconobacter</taxon>
    </lineage>
</organism>
<dbReference type="eggNOG" id="COG1216">
    <property type="taxonomic scope" value="Bacteria"/>
</dbReference>
<evidence type="ECO:0000313" key="4">
    <source>
        <dbReference type="Proteomes" id="UP000004949"/>
    </source>
</evidence>
<dbReference type="InterPro" id="IPR001173">
    <property type="entry name" value="Glyco_trans_2-like"/>
</dbReference>
<dbReference type="AlphaFoldDB" id="G6XJB1"/>
<keyword evidence="4" id="KW-1185">Reference proteome</keyword>
<dbReference type="GO" id="GO:0016757">
    <property type="term" value="F:glycosyltransferase activity"/>
    <property type="evidence" value="ECO:0007669"/>
    <property type="project" value="UniProtKB-KW"/>
</dbReference>
<proteinExistence type="predicted"/>
<dbReference type="InterPro" id="IPR029044">
    <property type="entry name" value="Nucleotide-diphossugar_trans"/>
</dbReference>
<dbReference type="PANTHER" id="PTHR43179">
    <property type="entry name" value="RHAMNOSYLTRANSFERASE WBBL"/>
    <property type="match status" value="1"/>
</dbReference>
<feature type="compositionally biased region" description="Basic residues" evidence="1">
    <location>
        <begin position="861"/>
        <end position="870"/>
    </location>
</feature>
<dbReference type="Gene3D" id="3.90.550.10">
    <property type="entry name" value="Spore Coat Polysaccharide Biosynthesis Protein SpsA, Chain A"/>
    <property type="match status" value="2"/>
</dbReference>
<protein>
    <submittedName>
        <fullName evidence="3">O-antigen biosynthesis protein RfbC</fullName>
    </submittedName>
</protein>
<dbReference type="STRING" id="1088869.GMO_15770"/>
<dbReference type="PANTHER" id="PTHR43179:SF7">
    <property type="entry name" value="RHAMNOSYLTRANSFERASE WBBL"/>
    <property type="match status" value="1"/>
</dbReference>
<dbReference type="OrthoDB" id="9783791at2"/>
<feature type="compositionally biased region" description="Low complexity" evidence="1">
    <location>
        <begin position="842"/>
        <end position="860"/>
    </location>
</feature>
<dbReference type="eggNOG" id="COG0463">
    <property type="taxonomic scope" value="Bacteria"/>
</dbReference>
<evidence type="ECO:0000313" key="3">
    <source>
        <dbReference type="EMBL" id="EHH68227.1"/>
    </source>
</evidence>
<gene>
    <name evidence="3" type="ORF">GMO_15770</name>
</gene>
<evidence type="ECO:0000256" key="1">
    <source>
        <dbReference type="SAM" id="MobiDB-lite"/>
    </source>
</evidence>
<dbReference type="EMBL" id="AGQV01000004">
    <property type="protein sequence ID" value="EHH68227.1"/>
    <property type="molecule type" value="Genomic_DNA"/>
</dbReference>
<accession>G6XJB1</accession>
<dbReference type="CDD" id="cd04186">
    <property type="entry name" value="GT_2_like_c"/>
    <property type="match status" value="1"/>
</dbReference>
<dbReference type="Proteomes" id="UP000004949">
    <property type="component" value="Unassembled WGS sequence"/>
</dbReference>
<reference evidence="3 4" key="1">
    <citation type="submission" date="2011-10" db="EMBL/GenBank/DDBJ databases">
        <title>Genome sequence of Gluconobacter morbifer G707, isolated from Drosophila gut.</title>
        <authorList>
            <person name="Lee W.-J."/>
            <person name="Kim E.-K."/>
        </authorList>
    </citation>
    <scope>NUCLEOTIDE SEQUENCE [LARGE SCALE GENOMIC DNA]</scope>
    <source>
        <strain evidence="3 4">G707</strain>
    </source>
</reference>
<dbReference type="Pfam" id="PF00535">
    <property type="entry name" value="Glycos_transf_2"/>
    <property type="match status" value="2"/>
</dbReference>
<dbReference type="SUPFAM" id="SSF53448">
    <property type="entry name" value="Nucleotide-diphospho-sugar transferases"/>
    <property type="match status" value="2"/>
</dbReference>
<sequence>MIYCYVDEITPDFIRGWAFNPNQPQTPVNLHVIFDEQEVLQIQCDGLREDVAQAGVPSVHVGFQFAPPDQVLDGKTRKLTFKSRVDEITLIYNNQETVAIDFEQTLPEQIFSFVDGNKAGALCGWVVSGNRVTGMNGGRDLLVTCGGEKVGQISADRYRGDVGKVLSCDPYCGFQFVPPPLFRKSYPQEFHFYVLPEMKELDNSPYFTSFVSDKYEGVVLDVVDQIDALHAQLTQLRRQVRAILPQPGYTLADYHGWATEYFPILRRYVDRTRVASTKEPLVSVICPVWRPDLSDFRAAVESVINQTWKNWELIIVDDCSKDEELRKLILEFVDLDPRIQVIFKETNDGISGTTNVGLENAKGEWIAFFDHDDLLVDVAIEYMMREAERSQADILYSDEDKIDRSGYYTNPSFKTDWNYRLLLGVNYVCHFVMAKKSLVDKVGGLNKKYDGAQDHDFLLRVSETIPARKIHHVPEILYHWRITAKSTAADIGNKSYAVDAGVQAVSDHLARRGLPAEVTSQLNNTLYVVNWTFTDEPKVTIIVPYKDEIATTKRCLDAIVNLTAYKNYDVILIDNWSITKESKAFAKAVEKLPNVQILTLKEKFNYSRLNNKAAALSDADFVLFLNNDVFVEQENWLNILVNEALADQEAAIVGGKFVYPNQTVQHAGVLLGIGDVAGHAHIGIPRDEGGYAGRAYFPQEMSAVTAAGMLVRKPAFDMVGGFDEENLTVAFNDIDLCLKIRDAGFKVLWTPDFCAEHHESLSRGSDDRPTTERRFFHETQYMLERWGDRLQRDPFYNPHFALDRQVFFDLIAPGVDVDRYPPLPKDQNPAPHLWSKSESKTAKAAPFKAAAASSTATAKPTTRRKKKTSA</sequence>
<comment type="caution">
    <text evidence="3">The sequence shown here is derived from an EMBL/GenBank/DDBJ whole genome shotgun (WGS) entry which is preliminary data.</text>
</comment>